<dbReference type="RefSeq" id="WP_130539930.1">
    <property type="nucleotide sequence ID" value="NZ_CP042431.1"/>
</dbReference>
<dbReference type="Gene3D" id="2.60.120.1440">
    <property type="match status" value="1"/>
</dbReference>
<dbReference type="Pfam" id="PF04773">
    <property type="entry name" value="FecR"/>
    <property type="match status" value="1"/>
</dbReference>
<name>A0A4Q7N345_9BACT</name>
<dbReference type="EMBL" id="SGXA01000001">
    <property type="protein sequence ID" value="RZS75569.1"/>
    <property type="molecule type" value="Genomic_DNA"/>
</dbReference>
<dbReference type="Gene3D" id="3.55.50.30">
    <property type="match status" value="1"/>
</dbReference>
<keyword evidence="1" id="KW-0472">Membrane</keyword>
<keyword evidence="5" id="KW-1185">Reference proteome</keyword>
<evidence type="ECO:0000313" key="5">
    <source>
        <dbReference type="Proteomes" id="UP000293874"/>
    </source>
</evidence>
<dbReference type="FunFam" id="2.60.120.1440:FF:000001">
    <property type="entry name" value="Putative anti-sigma factor"/>
    <property type="match status" value="1"/>
</dbReference>
<gene>
    <name evidence="4" type="ORF">EV199_1438</name>
</gene>
<sequence>MTNEATIASYIIRDLLGTLTETEKQELEAWRQSSEANQQLYDQYSSAEQIALEFRDRTERNKRISTQLEQFIQEQKTTSPGRILRMNKWKWIAASVIFVLGIGAYLLMENRNGPQEPVASVNAAQIQPGRDGAILTLADGSRLSLDSVRNGIVALQDGVTAKVVNGALVYEGKGNRILYNTMSTPKGRQYQLTLPDGSKVWLNAASSIKYPTAFTGQERNVQISGEAYFEVAKNSSQPFRVTVDNGMKVAVLGTSFNINAYQDDNNSYTTLIDGAVRVTAAQSGNSTILKPAQQAVQANGSALTLNSNVDVEKVMAWKNGVFNFENASLEHVMKEIERWYDIDVIYKNGIPDIKFWGKITRDVPLSGMLIALEKTKVHFKMENNRTLVVLP</sequence>
<keyword evidence="1" id="KW-1133">Transmembrane helix</keyword>
<dbReference type="Pfam" id="PF16344">
    <property type="entry name" value="FecR_C"/>
    <property type="match status" value="1"/>
</dbReference>
<feature type="transmembrane region" description="Helical" evidence="1">
    <location>
        <begin position="91"/>
        <end position="108"/>
    </location>
</feature>
<protein>
    <submittedName>
        <fullName evidence="4">FecR family protein</fullName>
    </submittedName>
</protein>
<dbReference type="OrthoDB" id="641696at2"/>
<dbReference type="PANTHER" id="PTHR30273">
    <property type="entry name" value="PERIPLASMIC SIGNAL SENSOR AND SIGMA FACTOR ACTIVATOR FECR-RELATED"/>
    <property type="match status" value="1"/>
</dbReference>
<dbReference type="InterPro" id="IPR012373">
    <property type="entry name" value="Ferrdict_sens_TM"/>
</dbReference>
<dbReference type="Proteomes" id="UP000293874">
    <property type="component" value="Unassembled WGS sequence"/>
</dbReference>
<accession>A0A4Q7N345</accession>
<reference evidence="4 5" key="1">
    <citation type="submission" date="2019-02" db="EMBL/GenBank/DDBJ databases">
        <title>Genomic Encyclopedia of Type Strains, Phase IV (KMG-IV): sequencing the most valuable type-strain genomes for metagenomic binning, comparative biology and taxonomic classification.</title>
        <authorList>
            <person name="Goeker M."/>
        </authorList>
    </citation>
    <scope>NUCLEOTIDE SEQUENCE [LARGE SCALE GENOMIC DNA]</scope>
    <source>
        <strain evidence="4 5">DSM 18116</strain>
    </source>
</reference>
<evidence type="ECO:0000259" key="2">
    <source>
        <dbReference type="Pfam" id="PF04773"/>
    </source>
</evidence>
<proteinExistence type="predicted"/>
<dbReference type="AlphaFoldDB" id="A0A4Q7N345"/>
<dbReference type="GO" id="GO:0016989">
    <property type="term" value="F:sigma factor antagonist activity"/>
    <property type="evidence" value="ECO:0007669"/>
    <property type="project" value="TreeGrafter"/>
</dbReference>
<evidence type="ECO:0000259" key="3">
    <source>
        <dbReference type="Pfam" id="PF16344"/>
    </source>
</evidence>
<comment type="caution">
    <text evidence="4">The sequence shown here is derived from an EMBL/GenBank/DDBJ whole genome shotgun (WGS) entry which is preliminary data.</text>
</comment>
<organism evidence="4 5">
    <name type="scientific">Pseudobacter ginsenosidimutans</name>
    <dbReference type="NCBI Taxonomy" id="661488"/>
    <lineage>
        <taxon>Bacteria</taxon>
        <taxon>Pseudomonadati</taxon>
        <taxon>Bacteroidota</taxon>
        <taxon>Chitinophagia</taxon>
        <taxon>Chitinophagales</taxon>
        <taxon>Chitinophagaceae</taxon>
        <taxon>Pseudobacter</taxon>
    </lineage>
</organism>
<feature type="domain" description="FecR protein" evidence="2">
    <location>
        <begin position="181"/>
        <end position="277"/>
    </location>
</feature>
<feature type="domain" description="Protein FecR C-terminal" evidence="3">
    <location>
        <begin position="322"/>
        <end position="387"/>
    </location>
</feature>
<dbReference type="PANTHER" id="PTHR30273:SF2">
    <property type="entry name" value="PROTEIN FECR"/>
    <property type="match status" value="1"/>
</dbReference>
<dbReference type="InterPro" id="IPR006860">
    <property type="entry name" value="FecR"/>
</dbReference>
<dbReference type="InterPro" id="IPR032508">
    <property type="entry name" value="FecR_C"/>
</dbReference>
<evidence type="ECO:0000256" key="1">
    <source>
        <dbReference type="SAM" id="Phobius"/>
    </source>
</evidence>
<keyword evidence="1" id="KW-0812">Transmembrane</keyword>
<evidence type="ECO:0000313" key="4">
    <source>
        <dbReference type="EMBL" id="RZS75569.1"/>
    </source>
</evidence>